<name>A0A6M5YTK0_9BACT</name>
<dbReference type="RefSeq" id="WP_171472142.1">
    <property type="nucleotide sequence ID" value="NZ_CP053452.2"/>
</dbReference>
<evidence type="ECO:0000313" key="2">
    <source>
        <dbReference type="Proteomes" id="UP000503447"/>
    </source>
</evidence>
<dbReference type="Proteomes" id="UP000503447">
    <property type="component" value="Chromosome"/>
</dbReference>
<evidence type="ECO:0000313" key="1">
    <source>
        <dbReference type="EMBL" id="QJW96591.1"/>
    </source>
</evidence>
<gene>
    <name evidence="1" type="ORF">FTUN_4148</name>
</gene>
<protein>
    <submittedName>
        <fullName evidence="1">Uncharacterized protein</fullName>
    </submittedName>
</protein>
<sequence>MTDYDIQGPARVCAVTGRELKPGDRFFAALTEDAGRMVRTDYAADAWPGPPQGAVAYWAGKVPAADNKPRKPVVNDDLLLDCFDRLKGSADPDGLNFRYVAALLLMRRKRFKFEDAARDDQGRDVMIVRDARGGAVHHVIDPRLTDDQIAAVQTEVFRVLGWE</sequence>
<dbReference type="KEGG" id="ftj:FTUN_4148"/>
<accession>A0A6M5YTK0</accession>
<proteinExistence type="predicted"/>
<dbReference type="EMBL" id="CP053452">
    <property type="protein sequence ID" value="QJW96591.1"/>
    <property type="molecule type" value="Genomic_DNA"/>
</dbReference>
<reference evidence="2" key="1">
    <citation type="submission" date="2020-05" db="EMBL/GenBank/DDBJ databases">
        <title>Frigoriglobus tundricola gen. nov., sp. nov., a psychrotolerant cellulolytic planctomycete of the family Gemmataceae with two divergent copies of 16S rRNA gene.</title>
        <authorList>
            <person name="Kulichevskaya I.S."/>
            <person name="Ivanova A.A."/>
            <person name="Naumoff D.G."/>
            <person name="Beletsky A.V."/>
            <person name="Rijpstra W.I.C."/>
            <person name="Sinninghe Damste J.S."/>
            <person name="Mardanov A.V."/>
            <person name="Ravin N.V."/>
            <person name="Dedysh S.N."/>
        </authorList>
    </citation>
    <scope>NUCLEOTIDE SEQUENCE [LARGE SCALE GENOMIC DNA]</scope>
    <source>
        <strain evidence="2">PL17</strain>
    </source>
</reference>
<dbReference type="AlphaFoldDB" id="A0A6M5YTK0"/>
<keyword evidence="2" id="KW-1185">Reference proteome</keyword>
<organism evidence="1 2">
    <name type="scientific">Frigoriglobus tundricola</name>
    <dbReference type="NCBI Taxonomy" id="2774151"/>
    <lineage>
        <taxon>Bacteria</taxon>
        <taxon>Pseudomonadati</taxon>
        <taxon>Planctomycetota</taxon>
        <taxon>Planctomycetia</taxon>
        <taxon>Gemmatales</taxon>
        <taxon>Gemmataceae</taxon>
        <taxon>Frigoriglobus</taxon>
    </lineage>
</organism>